<dbReference type="Proteomes" id="UP000092993">
    <property type="component" value="Unassembled WGS sequence"/>
</dbReference>
<organism evidence="1 2">
    <name type="scientific">Grifola frondosa</name>
    <name type="common">Maitake</name>
    <name type="synonym">Polyporus frondosus</name>
    <dbReference type="NCBI Taxonomy" id="5627"/>
    <lineage>
        <taxon>Eukaryota</taxon>
        <taxon>Fungi</taxon>
        <taxon>Dikarya</taxon>
        <taxon>Basidiomycota</taxon>
        <taxon>Agaricomycotina</taxon>
        <taxon>Agaricomycetes</taxon>
        <taxon>Polyporales</taxon>
        <taxon>Grifolaceae</taxon>
        <taxon>Grifola</taxon>
    </lineage>
</organism>
<keyword evidence="2" id="KW-1185">Reference proteome</keyword>
<reference evidence="1 2" key="1">
    <citation type="submission" date="2016-03" db="EMBL/GenBank/DDBJ databases">
        <title>Whole genome sequencing of Grifola frondosa 9006-11.</title>
        <authorList>
            <person name="Min B."/>
            <person name="Park H."/>
            <person name="Kim J.-G."/>
            <person name="Cho H."/>
            <person name="Oh Y.-L."/>
            <person name="Kong W.-S."/>
            <person name="Choi I.-G."/>
        </authorList>
    </citation>
    <scope>NUCLEOTIDE SEQUENCE [LARGE SCALE GENOMIC DNA]</scope>
    <source>
        <strain evidence="1 2">9006-11</strain>
    </source>
</reference>
<accession>A0A1C7ML27</accession>
<gene>
    <name evidence="1" type="ORF">A0H81_03529</name>
</gene>
<dbReference type="EMBL" id="LUGG01000003">
    <property type="protein sequence ID" value="OBZ77149.1"/>
    <property type="molecule type" value="Genomic_DNA"/>
</dbReference>
<dbReference type="AlphaFoldDB" id="A0A1C7ML27"/>
<comment type="caution">
    <text evidence="1">The sequence shown here is derived from an EMBL/GenBank/DDBJ whole genome shotgun (WGS) entry which is preliminary data.</text>
</comment>
<evidence type="ECO:0000313" key="1">
    <source>
        <dbReference type="EMBL" id="OBZ77149.1"/>
    </source>
</evidence>
<evidence type="ECO:0000313" key="2">
    <source>
        <dbReference type="Proteomes" id="UP000092993"/>
    </source>
</evidence>
<protein>
    <submittedName>
        <fullName evidence="1">Uncharacterized protein</fullName>
    </submittedName>
</protein>
<name>A0A1C7ML27_GRIFR</name>
<proteinExistence type="predicted"/>
<sequence>MWEPSYVAVGRRVSAAWSEVLDHLARSSEEGAKTKRTRTYAQSHHLAGGVYENKIPRRSEEPGAVFFECGPKTPSWWERACGVRPPSSA</sequence>